<evidence type="ECO:0000256" key="3">
    <source>
        <dbReference type="ARBA" id="ARBA00022679"/>
    </source>
</evidence>
<dbReference type="Proteomes" id="UP000653099">
    <property type="component" value="Unassembled WGS sequence"/>
</dbReference>
<evidence type="ECO:0000256" key="6">
    <source>
        <dbReference type="ARBA" id="ARBA00023136"/>
    </source>
</evidence>
<gene>
    <name evidence="9" type="ORF">GCM10008995_02320</name>
</gene>
<sequence length="385" mass="44470">MKGIFRTGVRNLTPNHYPFKPSKVIKSRDLYDKDRLWELPTIDNDQLDRSESAHPFGREYEGENFLQSCEYTYREDFVCEIDNIRIIGPNGVGITNTGEFIADSITIPQEPVRIEESVRRAFVKYPLLTLQTLNGIHSPYFSASPSQSLEYACLLHSKWNNYYHWLIEHLPKIRGVRHYEAQTRNKPTLIIPNDPPPYVLESLKVLNIDTSACVEWNPPAIDVDTLVLPAYPEATPENLRWLRRHIQAPLTEGQHKSQKRIYISRGNAQKRKISNENQIEDVLDKFGFKRVLAEDFAFTQQVKLFSNAEVILGPHGAGLTNMIWANNAKIIELHNNYIRDHYYILANNLGHNYQPIQGRSIKPDDINSNLIIDPSELRRTLSRIV</sequence>
<reference evidence="9" key="1">
    <citation type="journal article" date="2014" name="Int. J. Syst. Evol. Microbiol.">
        <title>Complete genome sequence of Corynebacterium casei LMG S-19264T (=DSM 44701T), isolated from a smear-ripened cheese.</title>
        <authorList>
            <consortium name="US DOE Joint Genome Institute (JGI-PGF)"/>
            <person name="Walter F."/>
            <person name="Albersmeier A."/>
            <person name="Kalinowski J."/>
            <person name="Ruckert C."/>
        </authorList>
    </citation>
    <scope>NUCLEOTIDE SEQUENCE</scope>
    <source>
        <strain evidence="9">JCM 14359</strain>
    </source>
</reference>
<keyword evidence="10" id="KW-1185">Reference proteome</keyword>
<dbReference type="InterPro" id="IPR049625">
    <property type="entry name" value="Glyco_transf_61_cat"/>
</dbReference>
<feature type="domain" description="Glycosyltransferase 61 catalytic" evidence="8">
    <location>
        <begin position="162"/>
        <end position="327"/>
    </location>
</feature>
<evidence type="ECO:0000313" key="9">
    <source>
        <dbReference type="EMBL" id="GGI95807.1"/>
    </source>
</evidence>
<reference evidence="9" key="2">
    <citation type="submission" date="2020-09" db="EMBL/GenBank/DDBJ databases">
        <authorList>
            <person name="Sun Q."/>
            <person name="Ohkuma M."/>
        </authorList>
    </citation>
    <scope>NUCLEOTIDE SEQUENCE</scope>
    <source>
        <strain evidence="9">JCM 14359</strain>
    </source>
</reference>
<dbReference type="PANTHER" id="PTHR20961:SF38">
    <property type="entry name" value="PROTEIN O-LINKED-MANNOSE BETA-1,4-N-ACETYLGLUCOSAMINYLTRANSFERASE 2"/>
    <property type="match status" value="1"/>
</dbReference>
<evidence type="ECO:0000256" key="7">
    <source>
        <dbReference type="ARBA" id="ARBA00023180"/>
    </source>
</evidence>
<dbReference type="AlphaFoldDB" id="A0A830EBL4"/>
<accession>A0A830EBL4</accession>
<protein>
    <recommendedName>
        <fullName evidence="8">Glycosyltransferase 61 catalytic domain-containing protein</fullName>
    </recommendedName>
</protein>
<evidence type="ECO:0000256" key="2">
    <source>
        <dbReference type="ARBA" id="ARBA00022676"/>
    </source>
</evidence>
<keyword evidence="6" id="KW-0472">Membrane</keyword>
<evidence type="ECO:0000313" key="10">
    <source>
        <dbReference type="Proteomes" id="UP000653099"/>
    </source>
</evidence>
<organism evidence="9 10">
    <name type="scientific">Halobellus salinus</name>
    <dbReference type="NCBI Taxonomy" id="931585"/>
    <lineage>
        <taxon>Archaea</taxon>
        <taxon>Methanobacteriati</taxon>
        <taxon>Methanobacteriota</taxon>
        <taxon>Stenosarchaea group</taxon>
        <taxon>Halobacteria</taxon>
        <taxon>Halobacteriales</taxon>
        <taxon>Haloferacaceae</taxon>
        <taxon>Halobellus</taxon>
    </lineage>
</organism>
<keyword evidence="2" id="KW-0328">Glycosyltransferase</keyword>
<dbReference type="InterPro" id="IPR007657">
    <property type="entry name" value="Glycosyltransferase_61"/>
</dbReference>
<dbReference type="OrthoDB" id="140964at2157"/>
<keyword evidence="7" id="KW-0325">Glycoprotein</keyword>
<dbReference type="PANTHER" id="PTHR20961">
    <property type="entry name" value="GLYCOSYLTRANSFERASE"/>
    <property type="match status" value="1"/>
</dbReference>
<keyword evidence="4" id="KW-0812">Transmembrane</keyword>
<comment type="subcellular location">
    <subcellularLocation>
        <location evidence="1">Membrane</location>
        <topology evidence="1">Single-pass membrane protein</topology>
    </subcellularLocation>
</comment>
<evidence type="ECO:0000256" key="1">
    <source>
        <dbReference type="ARBA" id="ARBA00004167"/>
    </source>
</evidence>
<keyword evidence="5" id="KW-1133">Transmembrane helix</keyword>
<dbReference type="GO" id="GO:0016757">
    <property type="term" value="F:glycosyltransferase activity"/>
    <property type="evidence" value="ECO:0007669"/>
    <property type="project" value="UniProtKB-KW"/>
</dbReference>
<keyword evidence="3" id="KW-0808">Transferase</keyword>
<dbReference type="RefSeq" id="WP_188785545.1">
    <property type="nucleotide sequence ID" value="NZ_BMOC01000001.1"/>
</dbReference>
<evidence type="ECO:0000256" key="4">
    <source>
        <dbReference type="ARBA" id="ARBA00022692"/>
    </source>
</evidence>
<evidence type="ECO:0000259" key="8">
    <source>
        <dbReference type="Pfam" id="PF04577"/>
    </source>
</evidence>
<comment type="caution">
    <text evidence="9">The sequence shown here is derived from an EMBL/GenBank/DDBJ whole genome shotgun (WGS) entry which is preliminary data.</text>
</comment>
<name>A0A830EBL4_9EURY</name>
<dbReference type="Pfam" id="PF04577">
    <property type="entry name" value="Glyco_transf_61"/>
    <property type="match status" value="1"/>
</dbReference>
<dbReference type="GO" id="GO:0016020">
    <property type="term" value="C:membrane"/>
    <property type="evidence" value="ECO:0007669"/>
    <property type="project" value="UniProtKB-SubCell"/>
</dbReference>
<proteinExistence type="predicted"/>
<dbReference type="EMBL" id="BMOC01000001">
    <property type="protein sequence ID" value="GGI95807.1"/>
    <property type="molecule type" value="Genomic_DNA"/>
</dbReference>
<evidence type="ECO:0000256" key="5">
    <source>
        <dbReference type="ARBA" id="ARBA00022989"/>
    </source>
</evidence>